<dbReference type="InterPro" id="IPR024650">
    <property type="entry name" value="Peptidase_A2B"/>
</dbReference>
<evidence type="ECO:0000259" key="1">
    <source>
        <dbReference type="Pfam" id="PF12384"/>
    </source>
</evidence>
<keyword evidence="3" id="KW-1185">Reference proteome</keyword>
<dbReference type="InterPro" id="IPR021109">
    <property type="entry name" value="Peptidase_aspartic_dom_sf"/>
</dbReference>
<dbReference type="AlphaFoldDB" id="W0F4D7"/>
<dbReference type="CDD" id="cd00303">
    <property type="entry name" value="retropepsin_like"/>
    <property type="match status" value="1"/>
</dbReference>
<dbReference type="KEGG" id="nso:NIASO_15955"/>
<evidence type="ECO:0000313" key="3">
    <source>
        <dbReference type="Proteomes" id="UP000003586"/>
    </source>
</evidence>
<sequence>MPRPARNTGKGGGEGTFLFRTFIHNKNAKPMSVLKLRLLFVGSKGEKHLYTLFDSGANLSCIAKEQLEELEVPIHLGRVRKLATASEGHYIEISERVTLDFYINDVLLSDEFLVVPNLSEEAIIGAATLQKWRIRLNFEDDLVEVDPKVAKLQLV</sequence>
<feature type="domain" description="Peptidase A2B Ty3 transposon peptidase" evidence="1">
    <location>
        <begin position="48"/>
        <end position="132"/>
    </location>
</feature>
<evidence type="ECO:0000313" key="2">
    <source>
        <dbReference type="EMBL" id="AHF17877.1"/>
    </source>
</evidence>
<name>W0F4D7_9BACT</name>
<dbReference type="Proteomes" id="UP000003586">
    <property type="component" value="Chromosome"/>
</dbReference>
<dbReference type="STRING" id="929713.NIASO_15955"/>
<dbReference type="Pfam" id="PF12384">
    <property type="entry name" value="Peptidase_A2B"/>
    <property type="match status" value="1"/>
</dbReference>
<dbReference type="HOGENOM" id="CLU_1693624_0_0_10"/>
<organism evidence="2 3">
    <name type="scientific">Niabella soli DSM 19437</name>
    <dbReference type="NCBI Taxonomy" id="929713"/>
    <lineage>
        <taxon>Bacteria</taxon>
        <taxon>Pseudomonadati</taxon>
        <taxon>Bacteroidota</taxon>
        <taxon>Chitinophagia</taxon>
        <taxon>Chitinophagales</taxon>
        <taxon>Chitinophagaceae</taxon>
        <taxon>Niabella</taxon>
    </lineage>
</organism>
<protein>
    <recommendedName>
        <fullName evidence="1">Peptidase A2B Ty3 transposon peptidase domain-containing protein</fullName>
    </recommendedName>
</protein>
<reference evidence="2 3" key="1">
    <citation type="submission" date="2013-12" db="EMBL/GenBank/DDBJ databases">
        <authorList>
            <consortium name="DOE Joint Genome Institute"/>
            <person name="Eisen J."/>
            <person name="Huntemann M."/>
            <person name="Han J."/>
            <person name="Chen A."/>
            <person name="Kyrpides N."/>
            <person name="Mavromatis K."/>
            <person name="Markowitz V."/>
            <person name="Palaniappan K."/>
            <person name="Ivanova N."/>
            <person name="Schaumberg A."/>
            <person name="Pati A."/>
            <person name="Liolios K."/>
            <person name="Nordberg H.P."/>
            <person name="Cantor M.N."/>
            <person name="Hua S.X."/>
            <person name="Woyke T."/>
        </authorList>
    </citation>
    <scope>NUCLEOTIDE SEQUENCE [LARGE SCALE GENOMIC DNA]</scope>
    <source>
        <strain evidence="3">DSM 19437</strain>
    </source>
</reference>
<proteinExistence type="predicted"/>
<accession>W0F4D7</accession>
<dbReference type="Gene3D" id="2.40.70.10">
    <property type="entry name" value="Acid Proteases"/>
    <property type="match status" value="1"/>
</dbReference>
<gene>
    <name evidence="2" type="ORF">NIASO_15955</name>
</gene>
<dbReference type="EMBL" id="CP007035">
    <property type="protein sequence ID" value="AHF17877.1"/>
    <property type="molecule type" value="Genomic_DNA"/>
</dbReference>
<dbReference type="SUPFAM" id="SSF50630">
    <property type="entry name" value="Acid proteases"/>
    <property type="match status" value="1"/>
</dbReference>